<accession>T1KJK2</accession>
<keyword evidence="6 9" id="KW-0482">Metalloprotease</keyword>
<evidence type="ECO:0000256" key="9">
    <source>
        <dbReference type="PIRSR" id="PIRSR601577-2"/>
    </source>
</evidence>
<evidence type="ECO:0000313" key="13">
    <source>
        <dbReference type="Proteomes" id="UP000015104"/>
    </source>
</evidence>
<evidence type="ECO:0000313" key="12">
    <source>
        <dbReference type="EnsemblMetazoa" id="tetur13g00250.1"/>
    </source>
</evidence>
<dbReference type="GO" id="GO:0046872">
    <property type="term" value="F:metal ion binding"/>
    <property type="evidence" value="ECO:0007669"/>
    <property type="project" value="UniProtKB-KW"/>
</dbReference>
<evidence type="ECO:0000256" key="6">
    <source>
        <dbReference type="ARBA" id="ARBA00023049"/>
    </source>
</evidence>
<comment type="cofactor">
    <cofactor evidence="9 10">
        <name>Zn(2+)</name>
        <dbReference type="ChEBI" id="CHEBI:29105"/>
    </cofactor>
    <text evidence="9 10">Binds 1 zinc ion per subunit.</text>
</comment>
<dbReference type="GO" id="GO:0004222">
    <property type="term" value="F:metalloendopeptidase activity"/>
    <property type="evidence" value="ECO:0007669"/>
    <property type="project" value="UniProtKB-UniRule"/>
</dbReference>
<dbReference type="GO" id="GO:0016020">
    <property type="term" value="C:membrane"/>
    <property type="evidence" value="ECO:0007669"/>
    <property type="project" value="InterPro"/>
</dbReference>
<feature type="transmembrane region" description="Helical" evidence="11">
    <location>
        <begin position="7"/>
        <end position="28"/>
    </location>
</feature>
<keyword evidence="13" id="KW-1185">Reference proteome</keyword>
<dbReference type="InterPro" id="IPR001577">
    <property type="entry name" value="Peptidase_M8"/>
</dbReference>
<dbReference type="Proteomes" id="UP000015104">
    <property type="component" value="Unassembled WGS sequence"/>
</dbReference>
<dbReference type="GO" id="GO:0005737">
    <property type="term" value="C:cytoplasm"/>
    <property type="evidence" value="ECO:0007669"/>
    <property type="project" value="TreeGrafter"/>
</dbReference>
<evidence type="ECO:0000256" key="7">
    <source>
        <dbReference type="ARBA" id="ARBA00039717"/>
    </source>
</evidence>
<gene>
    <name evidence="12" type="primary">107364885</name>
</gene>
<dbReference type="PANTHER" id="PTHR10942">
    <property type="entry name" value="LEISHMANOLYSIN-LIKE PEPTIDASE"/>
    <property type="match status" value="1"/>
</dbReference>
<keyword evidence="3 9" id="KW-0479">Metal-binding</keyword>
<evidence type="ECO:0000256" key="5">
    <source>
        <dbReference type="ARBA" id="ARBA00022833"/>
    </source>
</evidence>
<dbReference type="EMBL" id="CAEY01000163">
    <property type="status" value="NOT_ANNOTATED_CDS"/>
    <property type="molecule type" value="Genomic_DNA"/>
</dbReference>
<organism evidence="12 13">
    <name type="scientific">Tetranychus urticae</name>
    <name type="common">Two-spotted spider mite</name>
    <dbReference type="NCBI Taxonomy" id="32264"/>
    <lineage>
        <taxon>Eukaryota</taxon>
        <taxon>Metazoa</taxon>
        <taxon>Ecdysozoa</taxon>
        <taxon>Arthropoda</taxon>
        <taxon>Chelicerata</taxon>
        <taxon>Arachnida</taxon>
        <taxon>Acari</taxon>
        <taxon>Acariformes</taxon>
        <taxon>Trombidiformes</taxon>
        <taxon>Prostigmata</taxon>
        <taxon>Eleutherengona</taxon>
        <taxon>Raphignathae</taxon>
        <taxon>Tetranychoidea</taxon>
        <taxon>Tetranychidae</taxon>
        <taxon>Tetranychus</taxon>
    </lineage>
</organism>
<dbReference type="FunFam" id="3.90.132.10:FF:000001">
    <property type="entry name" value="leishmanolysin-like peptidase isoform X2"/>
    <property type="match status" value="1"/>
</dbReference>
<dbReference type="GO" id="GO:0006508">
    <property type="term" value="P:proteolysis"/>
    <property type="evidence" value="ECO:0007669"/>
    <property type="project" value="UniProtKB-KW"/>
</dbReference>
<reference evidence="12" key="2">
    <citation type="submission" date="2015-06" db="UniProtKB">
        <authorList>
            <consortium name="EnsemblMetazoa"/>
        </authorList>
    </citation>
    <scope>IDENTIFICATION</scope>
</reference>
<dbReference type="Gene3D" id="2.30.34.10">
    <property type="entry name" value="Leishmanolysin domain 4"/>
    <property type="match status" value="1"/>
</dbReference>
<feature type="transmembrane region" description="Helical" evidence="11">
    <location>
        <begin position="640"/>
        <end position="659"/>
    </location>
</feature>
<sequence length="663" mass="76936">MNHDFYYLILFYILLINFNLFIVTVGHICNHIPPKQKEIGFVHLESKSHNRKQRDINISNNLRIKVHYDSSAFELPRDKFNVINNTILPQALDYWQKALQVTPLETPIIISRKCPNHEVLFPPKNPKHQHCIEKCEPKTTCGEVVVPEEHLDVCRVCNKEFANCHDVGKRPKDAGVKDADFVFYISAIQTERCQKGATVAYAAHCQQESQTERPIAGHANLCPRSISTKPQDLATLLSTVKHEILHALGFSISLYAYFRDKKGIPLTPKGKNGRHEVNKELSVPEWSEKVVRKIKRDKWLVRSGYMTKDIHMVVTPRVVEEVRNHFNCSKLEGAELEDQGEDGTILTHWEKRVFENEAMTGTHTQSPVYSRITLAFMEDTGWYKPNYSMAQPLEWGKNLGCDFAMKSCKEWIDKRRRDGKSIHPFCEKVKEEPLETECNDARDAVALCNLRRYDVNLPPLYQNFDSIKGVGQKFLLDRYGGSVSLADYCPYIQEFTWKSKDVVVRGSQCQFVENSPPQDKNFALESYGPNSRCFNHKEKWEERACSQSRHWQHWGSGCYKYECVDGKIHLEIANLTYVCDYKDQEIKIQRLVNGWLHMGTIICPSCDELCPNSICRDLIKTKTVSDNENKKDYLQCGSHYYQANQTVILVHLIFFYYFYSYWR</sequence>
<name>T1KJK2_TETUR</name>
<keyword evidence="11" id="KW-0472">Membrane</keyword>
<keyword evidence="11" id="KW-0812">Transmembrane</keyword>
<evidence type="ECO:0000256" key="11">
    <source>
        <dbReference type="SAM" id="Phobius"/>
    </source>
</evidence>
<keyword evidence="11" id="KW-1133">Transmembrane helix</keyword>
<dbReference type="OrthoDB" id="527990at2759"/>
<dbReference type="OMA" id="MVRHHVH"/>
<dbReference type="GO" id="GO:0007155">
    <property type="term" value="P:cell adhesion"/>
    <property type="evidence" value="ECO:0007669"/>
    <property type="project" value="InterPro"/>
</dbReference>
<evidence type="ECO:0000256" key="1">
    <source>
        <dbReference type="ARBA" id="ARBA00005860"/>
    </source>
</evidence>
<reference evidence="13" key="1">
    <citation type="submission" date="2011-08" db="EMBL/GenBank/DDBJ databases">
        <authorList>
            <person name="Rombauts S."/>
        </authorList>
    </citation>
    <scope>NUCLEOTIDE SEQUENCE</scope>
    <source>
        <strain evidence="13">London</strain>
    </source>
</reference>
<dbReference type="AlphaFoldDB" id="T1KJK2"/>
<proteinExistence type="inferred from homology"/>
<dbReference type="Gene3D" id="3.90.132.10">
    <property type="entry name" value="Leishmanolysin , domain 2"/>
    <property type="match status" value="1"/>
</dbReference>
<dbReference type="STRING" id="32264.T1KJK2"/>
<feature type="binding site" evidence="9">
    <location>
        <position position="348"/>
    </location>
    <ligand>
        <name>Zn(2+)</name>
        <dbReference type="ChEBI" id="CHEBI:29105"/>
        <note>catalytic</note>
    </ligand>
</feature>
<evidence type="ECO:0000256" key="3">
    <source>
        <dbReference type="ARBA" id="ARBA00022723"/>
    </source>
</evidence>
<feature type="active site" evidence="8">
    <location>
        <position position="243"/>
    </location>
</feature>
<evidence type="ECO:0000256" key="2">
    <source>
        <dbReference type="ARBA" id="ARBA00022670"/>
    </source>
</evidence>
<dbReference type="Gene3D" id="3.10.170.20">
    <property type="match status" value="1"/>
</dbReference>
<evidence type="ECO:0000256" key="8">
    <source>
        <dbReference type="PIRSR" id="PIRSR601577-1"/>
    </source>
</evidence>
<dbReference type="SUPFAM" id="SSF55486">
    <property type="entry name" value="Metalloproteases ('zincins'), catalytic domain"/>
    <property type="match status" value="1"/>
</dbReference>
<dbReference type="Pfam" id="PF01457">
    <property type="entry name" value="Peptidase_M8"/>
    <property type="match status" value="1"/>
</dbReference>
<dbReference type="Gene3D" id="2.10.55.10">
    <property type="entry name" value="Leishmanolysin domain 3"/>
    <property type="match status" value="1"/>
</dbReference>
<dbReference type="eggNOG" id="KOG2556">
    <property type="taxonomic scope" value="Eukaryota"/>
</dbReference>
<keyword evidence="2 10" id="KW-0645">Protease</keyword>
<feature type="binding site" evidence="9">
    <location>
        <position position="242"/>
    </location>
    <ligand>
        <name>Zn(2+)</name>
        <dbReference type="ChEBI" id="CHEBI:29105"/>
        <note>catalytic</note>
    </ligand>
</feature>
<dbReference type="EC" id="3.4.24.-" evidence="10"/>
<feature type="binding site" evidence="9">
    <location>
        <position position="246"/>
    </location>
    <ligand>
        <name>Zn(2+)</name>
        <dbReference type="ChEBI" id="CHEBI:29105"/>
        <note>catalytic</note>
    </ligand>
</feature>
<keyword evidence="5 9" id="KW-0862">Zinc</keyword>
<protein>
    <recommendedName>
        <fullName evidence="7 10">Leishmanolysin-like peptidase</fullName>
        <ecNumber evidence="10">3.4.24.-</ecNumber>
    </recommendedName>
</protein>
<dbReference type="HOGENOM" id="CLU_023820_1_0_1"/>
<evidence type="ECO:0000256" key="4">
    <source>
        <dbReference type="ARBA" id="ARBA00022801"/>
    </source>
</evidence>
<evidence type="ECO:0000256" key="10">
    <source>
        <dbReference type="RuleBase" id="RU366077"/>
    </source>
</evidence>
<dbReference type="PANTHER" id="PTHR10942:SF0">
    <property type="entry name" value="LEISHMANOLYSIN-LIKE PEPTIDASE"/>
    <property type="match status" value="1"/>
</dbReference>
<keyword evidence="4 10" id="KW-0378">Hydrolase</keyword>
<comment type="similarity">
    <text evidence="1 10">Belongs to the peptidase M8 family.</text>
</comment>
<dbReference type="EnsemblMetazoa" id="tetur13g00250.1">
    <property type="protein sequence ID" value="tetur13g00250.1"/>
    <property type="gene ID" value="tetur13g00250"/>
</dbReference>